<comment type="caution">
    <text evidence="3">The sequence shown here is derived from an EMBL/GenBank/DDBJ whole genome shotgun (WGS) entry which is preliminary data.</text>
</comment>
<dbReference type="InterPro" id="IPR005182">
    <property type="entry name" value="YdbS-like_PH"/>
</dbReference>
<dbReference type="Pfam" id="PF03703">
    <property type="entry name" value="bPH_2"/>
    <property type="match status" value="1"/>
</dbReference>
<evidence type="ECO:0000313" key="3">
    <source>
        <dbReference type="EMBL" id="RFA31562.1"/>
    </source>
</evidence>
<dbReference type="AlphaFoldDB" id="A0A3E0WF29"/>
<reference evidence="4" key="1">
    <citation type="submission" date="2017-05" db="EMBL/GenBank/DDBJ databases">
        <authorList>
            <person name="Sharma S."/>
            <person name="Sidhu C."/>
            <person name="Pinnaka A.K."/>
        </authorList>
    </citation>
    <scope>NUCLEOTIDE SEQUENCE [LARGE SCALE GENOMIC DNA]</scope>
    <source>
        <strain evidence="4">AK93</strain>
    </source>
</reference>
<proteinExistence type="predicted"/>
<dbReference type="OrthoDB" id="1750577at2"/>
<protein>
    <recommendedName>
        <fullName evidence="2">YdbS-like PH domain-containing protein</fullName>
    </recommendedName>
</protein>
<sequence length="179" mass="19830">MGFTNKPIEQASLPAVETLALAPVSPRFAPYQVLSALAQWLPLVVLLWLFIPFGMLLPWVPGVLAMLAMIGLPLLAALAWIEAKRREFGLREHDVVYRSGILVRRTTILPLVRIQHVETVSGPLERLFDLLRVRCFTAGGASADLVVRGLRQEEAEQVRQYLLGRIREQEPASAGGAND</sequence>
<dbReference type="PANTHER" id="PTHR34473">
    <property type="entry name" value="UPF0699 TRANSMEMBRANE PROTEIN YDBS"/>
    <property type="match status" value="1"/>
</dbReference>
<keyword evidence="1" id="KW-0472">Membrane</keyword>
<name>A0A3E0WF29_9GAMM</name>
<evidence type="ECO:0000259" key="2">
    <source>
        <dbReference type="Pfam" id="PF03703"/>
    </source>
</evidence>
<evidence type="ECO:0000256" key="1">
    <source>
        <dbReference type="SAM" id="Phobius"/>
    </source>
</evidence>
<keyword evidence="1" id="KW-0812">Transmembrane</keyword>
<dbReference type="RefSeq" id="WP_116304304.1">
    <property type="nucleotide sequence ID" value="NZ_NFZV01000052.1"/>
</dbReference>
<organism evidence="3 4">
    <name type="scientific">Alkalilimnicola ehrlichii</name>
    <dbReference type="NCBI Taxonomy" id="351052"/>
    <lineage>
        <taxon>Bacteria</taxon>
        <taxon>Pseudomonadati</taxon>
        <taxon>Pseudomonadota</taxon>
        <taxon>Gammaproteobacteria</taxon>
        <taxon>Chromatiales</taxon>
        <taxon>Ectothiorhodospiraceae</taxon>
        <taxon>Alkalilimnicola</taxon>
    </lineage>
</organism>
<feature type="transmembrane region" description="Helical" evidence="1">
    <location>
        <begin position="33"/>
        <end position="53"/>
    </location>
</feature>
<gene>
    <name evidence="3" type="ORF">CAL65_22225</name>
</gene>
<keyword evidence="1" id="KW-1133">Transmembrane helix</keyword>
<accession>A0A3E0WF29</accession>
<dbReference type="Proteomes" id="UP000256763">
    <property type="component" value="Unassembled WGS sequence"/>
</dbReference>
<keyword evidence="4" id="KW-1185">Reference proteome</keyword>
<feature type="domain" description="YdbS-like PH" evidence="2">
    <location>
        <begin position="87"/>
        <end position="162"/>
    </location>
</feature>
<dbReference type="EMBL" id="NFZW01000048">
    <property type="protein sequence ID" value="RFA31562.1"/>
    <property type="molecule type" value="Genomic_DNA"/>
</dbReference>
<evidence type="ECO:0000313" key="4">
    <source>
        <dbReference type="Proteomes" id="UP000256763"/>
    </source>
</evidence>
<feature type="transmembrane region" description="Helical" evidence="1">
    <location>
        <begin position="59"/>
        <end position="81"/>
    </location>
</feature>
<dbReference type="PANTHER" id="PTHR34473:SF2">
    <property type="entry name" value="UPF0699 TRANSMEMBRANE PROTEIN YDBT"/>
    <property type="match status" value="1"/>
</dbReference>